<dbReference type="STRING" id="658187.LDG_5899"/>
<dbReference type="Gene3D" id="3.10.350.10">
    <property type="entry name" value="LysM domain"/>
    <property type="match status" value="1"/>
</dbReference>
<dbReference type="Pfam" id="PF05593">
    <property type="entry name" value="RHS_repeat"/>
    <property type="match status" value="1"/>
</dbReference>
<dbReference type="InParanoid" id="G9EL03"/>
<evidence type="ECO:0000313" key="5">
    <source>
        <dbReference type="Proteomes" id="UP000002770"/>
    </source>
</evidence>
<reference evidence="4 5" key="1">
    <citation type="journal article" date="2011" name="BMC Genomics">
        <title>Insight into cross-talk between intra-amoebal pathogens.</title>
        <authorList>
            <person name="Gimenez G."/>
            <person name="Bertelli C."/>
            <person name="Moliner C."/>
            <person name="Robert C."/>
            <person name="Raoult D."/>
            <person name="Fournier P.E."/>
            <person name="Greub G."/>
        </authorList>
    </citation>
    <scope>NUCLEOTIDE SEQUENCE [LARGE SCALE GENOMIC DNA]</scope>
    <source>
        <strain evidence="4 5">LLAP12</strain>
    </source>
</reference>
<gene>
    <name evidence="4" type="ORF">LDG_5899</name>
</gene>
<name>G9EL03_9GAMM</name>
<evidence type="ECO:0000256" key="2">
    <source>
        <dbReference type="SAM" id="Phobius"/>
    </source>
</evidence>
<dbReference type="EMBL" id="JH413806">
    <property type="protein sequence ID" value="EHL32045.1"/>
    <property type="molecule type" value="Genomic_DNA"/>
</dbReference>
<keyword evidence="2" id="KW-0812">Transmembrane</keyword>
<dbReference type="InterPro" id="IPR006530">
    <property type="entry name" value="YD"/>
</dbReference>
<proteinExistence type="predicted"/>
<dbReference type="InterPro" id="IPR018392">
    <property type="entry name" value="LysM"/>
</dbReference>
<sequence length="960" mass="106453">MFDEYQTNFEQDAWRMKVQRQNNTYDALGRLLIQSKEYNSYTQDNYSASSKQFQTVDRWGNMLSYTNALGKQTLYEYTAFNEVERQELPEVTYMDERGQRLRIKPTNQYAYDELGRVIAMIDANEHLATKAYDAAGHLISETDAKKITRSKHYNLLNQLDYSINELHGKTSYTYDAANRLVKVVTPRTHQDYVYDEAGQLLQQRNGTGDTTTFAYDSLGNQIRRQDARGYQTYYDYDDAGRKIKETDALGTQQSWAYDADGRLVSHTDLGNHVTAYEYNTNGLLLHEYSSSGKSIRYYYQGDGQLIQYADEGRNEIVNYTYDAEGQMLSKTSSRAGDINDGWIREMDYYHYDDLGRLTQVRRRNPNDEDTRFPEEDKSLLSVDYAYDKVGNIRHTQVSARYRSHAASTSADYYLYDENNRMTTNKGQLVNGNIVVTASQGSSLEYDAAGNIVHAEQYEEGFLQKYDYGYNNDNQLELIQKNKRNLQYKSYDDAGRVTLESSFNERNQVAQRNELFYVNGVLMVQNTYEGAGTNVASSSRYEYDNVGNTTSWIMELKGGKGRKEGATITHKYTYELWDSYQQQGDEVTIEAYKLNPTHGSSTRIYNQKDGLLEASVDASVDENNRSNNINYLSSSLEGTRARRDKDGRTGYLTVAGKTIGDLRLDNSGTQHLTIYGGFTPSGSQFKWKPTSSELQSRVVHQQKIAAQFQRQPGDVADGTLPEVPQDNLGTYTLQAGDSLEHIALQVYGDSSLWYLIADANGIADRKAMAGHEGALHIGQRLTIPPGGTGQHHTNGTHKVLNANHLIGDTRATAAMPTPLPPKPKHHSIWSKIIVAVVAVVATVLTAGAIGMAAGITGSLFSAGSTVLAGGLASTAGSLASTAGSLAAGFSAGFVGSIASQGVASALGMQHGVDVSGALLTGLATAATAGVGHALNNVTAFQKMTNTLNQHSFEQFNLGHCR</sequence>
<dbReference type="HOGENOM" id="CLU_307739_0_0_6"/>
<dbReference type="CDD" id="cd00118">
    <property type="entry name" value="LysM"/>
    <property type="match status" value="1"/>
</dbReference>
<keyword evidence="5" id="KW-1185">Reference proteome</keyword>
<dbReference type="PROSITE" id="PS51782">
    <property type="entry name" value="LYSM"/>
    <property type="match status" value="1"/>
</dbReference>
<accession>G9EL03</accession>
<evidence type="ECO:0000313" key="4">
    <source>
        <dbReference type="EMBL" id="EHL32045.1"/>
    </source>
</evidence>
<dbReference type="InterPro" id="IPR056823">
    <property type="entry name" value="TEN-like_YD-shell"/>
</dbReference>
<organism evidence="4 5">
    <name type="scientific">Legionella drancourtii LLAP12</name>
    <dbReference type="NCBI Taxonomy" id="658187"/>
    <lineage>
        <taxon>Bacteria</taxon>
        <taxon>Pseudomonadati</taxon>
        <taxon>Pseudomonadota</taxon>
        <taxon>Gammaproteobacteria</taxon>
        <taxon>Legionellales</taxon>
        <taxon>Legionellaceae</taxon>
        <taxon>Legionella</taxon>
    </lineage>
</organism>
<dbReference type="Pfam" id="PF25023">
    <property type="entry name" value="TEN_YD-shell"/>
    <property type="match status" value="1"/>
</dbReference>
<keyword evidence="2" id="KW-0472">Membrane</keyword>
<dbReference type="AlphaFoldDB" id="G9EL03"/>
<dbReference type="InterPro" id="IPR036779">
    <property type="entry name" value="LysM_dom_sf"/>
</dbReference>
<protein>
    <recommendedName>
        <fullName evidence="3">LysM domain-containing protein</fullName>
    </recommendedName>
</protein>
<dbReference type="PANTHER" id="PTHR32305">
    <property type="match status" value="1"/>
</dbReference>
<dbReference type="Proteomes" id="UP000002770">
    <property type="component" value="Unassembled WGS sequence"/>
</dbReference>
<dbReference type="PANTHER" id="PTHR32305:SF15">
    <property type="entry name" value="PROTEIN RHSA-RELATED"/>
    <property type="match status" value="1"/>
</dbReference>
<feature type="transmembrane region" description="Helical" evidence="2">
    <location>
        <begin position="827"/>
        <end position="854"/>
    </location>
</feature>
<evidence type="ECO:0000256" key="1">
    <source>
        <dbReference type="ARBA" id="ARBA00022737"/>
    </source>
</evidence>
<dbReference type="NCBIfam" id="TIGR01643">
    <property type="entry name" value="YD_repeat_2x"/>
    <property type="match status" value="3"/>
</dbReference>
<dbReference type="eggNOG" id="COG3209">
    <property type="taxonomic scope" value="Bacteria"/>
</dbReference>
<evidence type="ECO:0000259" key="3">
    <source>
        <dbReference type="PROSITE" id="PS51782"/>
    </source>
</evidence>
<dbReference type="InterPro" id="IPR031325">
    <property type="entry name" value="RHS_repeat"/>
</dbReference>
<keyword evidence="1" id="KW-0677">Repeat</keyword>
<keyword evidence="2" id="KW-1133">Transmembrane helix</keyword>
<dbReference type="eggNOG" id="COG1652">
    <property type="taxonomic scope" value="Bacteria"/>
</dbReference>
<feature type="domain" description="LysM" evidence="3">
    <location>
        <begin position="728"/>
        <end position="782"/>
    </location>
</feature>
<dbReference type="InterPro" id="IPR050708">
    <property type="entry name" value="T6SS_VgrG/RHS"/>
</dbReference>
<dbReference type="Gene3D" id="2.180.10.10">
    <property type="entry name" value="RHS repeat-associated core"/>
    <property type="match status" value="2"/>
</dbReference>